<dbReference type="PANTHER" id="PTHR33823:SF4">
    <property type="entry name" value="GENERAL STRESS PROTEIN 16O"/>
    <property type="match status" value="1"/>
</dbReference>
<dbReference type="GO" id="GO:0008270">
    <property type="term" value="F:zinc ion binding"/>
    <property type="evidence" value="ECO:0007669"/>
    <property type="project" value="UniProtKB-KW"/>
</dbReference>
<feature type="compositionally biased region" description="Polar residues" evidence="5">
    <location>
        <begin position="183"/>
        <end position="192"/>
    </location>
</feature>
<feature type="compositionally biased region" description="Basic and acidic residues" evidence="5">
    <location>
        <begin position="144"/>
        <end position="153"/>
    </location>
</feature>
<feature type="zinc finger region" description="dksA C4-type" evidence="4">
    <location>
        <begin position="96"/>
        <end position="120"/>
    </location>
</feature>
<feature type="compositionally biased region" description="Polar residues" evidence="5">
    <location>
        <begin position="41"/>
        <end position="51"/>
    </location>
</feature>
<dbReference type="SUPFAM" id="SSF57716">
    <property type="entry name" value="Glucocorticoid receptor-like (DNA-binding domain)"/>
    <property type="match status" value="1"/>
</dbReference>
<dbReference type="Gene3D" id="1.20.120.910">
    <property type="entry name" value="DksA, coiled-coil domain"/>
    <property type="match status" value="1"/>
</dbReference>
<dbReference type="SUPFAM" id="SSF109635">
    <property type="entry name" value="DnaK suppressor protein DksA, alpha-hairpin domain"/>
    <property type="match status" value="1"/>
</dbReference>
<evidence type="ECO:0000313" key="7">
    <source>
        <dbReference type="EMBL" id="TYA13657.1"/>
    </source>
</evidence>
<reference evidence="7 8" key="1">
    <citation type="submission" date="2019-08" db="EMBL/GenBank/DDBJ databases">
        <title>Genome sequencing of Paenibacillus faecis DSM 23593(T).</title>
        <authorList>
            <person name="Kook J.-K."/>
            <person name="Park S.-N."/>
            <person name="Lim Y.K."/>
        </authorList>
    </citation>
    <scope>NUCLEOTIDE SEQUENCE [LARGE SCALE GENOMIC DNA]</scope>
    <source>
        <strain evidence="7 8">DSM 23593</strain>
    </source>
</reference>
<dbReference type="InterPro" id="IPR000962">
    <property type="entry name" value="Znf_DskA_TraR"/>
</dbReference>
<comment type="caution">
    <text evidence="7">The sequence shown here is derived from an EMBL/GenBank/DDBJ whole genome shotgun (WGS) entry which is preliminary data.</text>
</comment>
<evidence type="ECO:0000256" key="1">
    <source>
        <dbReference type="ARBA" id="ARBA00022723"/>
    </source>
</evidence>
<sequence>MNHLTKEQLQTLRDMLVREKRDLEHHFDKGNEESVSDESLRVSTGELSSYDNHPADVGTETFERSRDLAIDENLRNRLDEIDRALDKIEDLTYGSCEVCHREIPYERLEILPYTSFCVEHTPERTISNDRPVEEDVMTTPPKGAGEHRQRDAGAFDDAGAWRSLEEYGNSDSPAMAAKRNAPDYNSLSTDED</sequence>
<dbReference type="RefSeq" id="WP_148452555.1">
    <property type="nucleotide sequence ID" value="NZ_VSDO01000002.1"/>
</dbReference>
<feature type="compositionally biased region" description="Basic and acidic residues" evidence="5">
    <location>
        <begin position="23"/>
        <end position="32"/>
    </location>
</feature>
<dbReference type="PANTHER" id="PTHR33823">
    <property type="entry name" value="RNA POLYMERASE-BINDING TRANSCRIPTION FACTOR DKSA-RELATED"/>
    <property type="match status" value="1"/>
</dbReference>
<dbReference type="PROSITE" id="PS51128">
    <property type="entry name" value="ZF_DKSA_2"/>
    <property type="match status" value="1"/>
</dbReference>
<evidence type="ECO:0000256" key="4">
    <source>
        <dbReference type="PROSITE-ProRule" id="PRU00510"/>
    </source>
</evidence>
<dbReference type="EMBL" id="VSDO01000002">
    <property type="protein sequence ID" value="TYA13657.1"/>
    <property type="molecule type" value="Genomic_DNA"/>
</dbReference>
<organism evidence="7 8">
    <name type="scientific">Paenibacillus faecis</name>
    <dbReference type="NCBI Taxonomy" id="862114"/>
    <lineage>
        <taxon>Bacteria</taxon>
        <taxon>Bacillati</taxon>
        <taxon>Bacillota</taxon>
        <taxon>Bacilli</taxon>
        <taxon>Bacillales</taxon>
        <taxon>Paenibacillaceae</taxon>
        <taxon>Paenibacillus</taxon>
    </lineage>
</organism>
<keyword evidence="2" id="KW-0863">Zinc-finger</keyword>
<evidence type="ECO:0000256" key="2">
    <source>
        <dbReference type="ARBA" id="ARBA00022771"/>
    </source>
</evidence>
<evidence type="ECO:0000313" key="8">
    <source>
        <dbReference type="Proteomes" id="UP000325218"/>
    </source>
</evidence>
<feature type="region of interest" description="Disordered" evidence="5">
    <location>
        <begin position="133"/>
        <end position="192"/>
    </location>
</feature>
<keyword evidence="8" id="KW-1185">Reference proteome</keyword>
<proteinExistence type="predicted"/>
<keyword evidence="3" id="KW-0862">Zinc</keyword>
<feature type="region of interest" description="Disordered" evidence="5">
    <location>
        <begin position="23"/>
        <end position="58"/>
    </location>
</feature>
<dbReference type="Pfam" id="PF01258">
    <property type="entry name" value="zf-dskA_traR"/>
    <property type="match status" value="1"/>
</dbReference>
<evidence type="ECO:0000256" key="3">
    <source>
        <dbReference type="ARBA" id="ARBA00022833"/>
    </source>
</evidence>
<accession>A0A5D0CXQ5</accession>
<dbReference type="InterPro" id="IPR014240">
    <property type="entry name" value="YteA"/>
</dbReference>
<evidence type="ECO:0000256" key="5">
    <source>
        <dbReference type="SAM" id="MobiDB-lite"/>
    </source>
</evidence>
<dbReference type="OrthoDB" id="9811543at2"/>
<name>A0A5D0CXQ5_9BACL</name>
<dbReference type="InterPro" id="IPR037187">
    <property type="entry name" value="DnaK_N"/>
</dbReference>
<dbReference type="NCBIfam" id="TIGR02890">
    <property type="entry name" value="bacill_yteA"/>
    <property type="match status" value="1"/>
</dbReference>
<evidence type="ECO:0000259" key="6">
    <source>
        <dbReference type="Pfam" id="PF01258"/>
    </source>
</evidence>
<dbReference type="AlphaFoldDB" id="A0A5D0CXQ5"/>
<gene>
    <name evidence="7" type="ORF">FRY98_13550</name>
</gene>
<keyword evidence="1" id="KW-0479">Metal-binding</keyword>
<dbReference type="Proteomes" id="UP000325218">
    <property type="component" value="Unassembled WGS sequence"/>
</dbReference>
<protein>
    <submittedName>
        <fullName evidence="7">Conjugal transfer protein TraR</fullName>
    </submittedName>
</protein>
<feature type="domain" description="Zinc finger DksA/TraR C4-type" evidence="6">
    <location>
        <begin position="92"/>
        <end position="119"/>
    </location>
</feature>